<sequence>MTTTPATRDDLREVCAAWMFLDVDFEQVINVAELLLAEGDQAPAIVEIASLYPEAFSVDRQLVVSRAMHSIGYPDLVVGSETLEILALRRKCAEYLSGNLSLRGLARWAHSNMGHSGPTFAQPLVELEDRYQRAELPANISPDDGFTLEQSLHISQYLTDTPGLGLHDLEAVGQLHARDFLRLTHHL</sequence>
<proteinExistence type="predicted"/>
<dbReference type="Proteomes" id="UP000541033">
    <property type="component" value="Unassembled WGS sequence"/>
</dbReference>
<dbReference type="RefSeq" id="WP_167149074.1">
    <property type="nucleotide sequence ID" value="NZ_JAAMOX010000001.1"/>
</dbReference>
<reference evidence="1 2" key="1">
    <citation type="submission" date="2020-02" db="EMBL/GenBank/DDBJ databases">
        <title>Sequencing the genomes of 1000 actinobacteria strains.</title>
        <authorList>
            <person name="Klenk H.-P."/>
        </authorList>
    </citation>
    <scope>NUCLEOTIDE SEQUENCE [LARGE SCALE GENOMIC DNA]</scope>
    <source>
        <strain evidence="1 2">DSM 27960</strain>
    </source>
</reference>
<dbReference type="EMBL" id="JAAMOX010000001">
    <property type="protein sequence ID" value="NIH53452.1"/>
    <property type="molecule type" value="Genomic_DNA"/>
</dbReference>
<dbReference type="AlphaFoldDB" id="A0A7X5TUC7"/>
<comment type="caution">
    <text evidence="1">The sequence shown here is derived from an EMBL/GenBank/DDBJ whole genome shotgun (WGS) entry which is preliminary data.</text>
</comment>
<keyword evidence="2" id="KW-1185">Reference proteome</keyword>
<evidence type="ECO:0000313" key="1">
    <source>
        <dbReference type="EMBL" id="NIH53452.1"/>
    </source>
</evidence>
<name>A0A7X5TUC7_9MICO</name>
<protein>
    <submittedName>
        <fullName evidence="1">Uncharacterized protein</fullName>
    </submittedName>
</protein>
<evidence type="ECO:0000313" key="2">
    <source>
        <dbReference type="Proteomes" id="UP000541033"/>
    </source>
</evidence>
<gene>
    <name evidence="1" type="ORF">FHX76_001320</name>
</gene>
<accession>A0A7X5TUC7</accession>
<organism evidence="1 2">
    <name type="scientific">Lysinibacter cavernae</name>
    <dbReference type="NCBI Taxonomy" id="1640652"/>
    <lineage>
        <taxon>Bacteria</taxon>
        <taxon>Bacillati</taxon>
        <taxon>Actinomycetota</taxon>
        <taxon>Actinomycetes</taxon>
        <taxon>Micrococcales</taxon>
        <taxon>Microbacteriaceae</taxon>
        <taxon>Lysinibacter</taxon>
    </lineage>
</organism>